<feature type="signal peptide" evidence="1">
    <location>
        <begin position="1"/>
        <end position="19"/>
    </location>
</feature>
<dbReference type="Proteomes" id="UP000504844">
    <property type="component" value="Chromosome"/>
</dbReference>
<sequence length="124" mass="13223">MKKTLLTLSLVLLSHMALADGEMKPAHQGVMAEASTGTRAELSTQGNMLMVYLTTHSDKPIATKGALAELTLLNGSEKQTVKISPSGDNSFMVYGPYKAVAGTKALLKVTLPGKPAEQFRFSLK</sequence>
<gene>
    <name evidence="2" type="ORF">HQN60_10560</name>
</gene>
<keyword evidence="1" id="KW-0732">Signal</keyword>
<dbReference type="KEGG" id="dee:HQN60_10560"/>
<protein>
    <submittedName>
        <fullName evidence="2">Uncharacterized protein</fullName>
    </submittedName>
</protein>
<accession>A0A6M8SPD3</accession>
<organism evidence="2 3">
    <name type="scientific">Deefgea piscis</name>
    <dbReference type="NCBI Taxonomy" id="2739061"/>
    <lineage>
        <taxon>Bacteria</taxon>
        <taxon>Pseudomonadati</taxon>
        <taxon>Pseudomonadota</taxon>
        <taxon>Betaproteobacteria</taxon>
        <taxon>Neisseriales</taxon>
        <taxon>Chitinibacteraceae</taxon>
        <taxon>Deefgea</taxon>
    </lineage>
</organism>
<name>A0A6M8SPD3_9NEIS</name>
<evidence type="ECO:0000313" key="3">
    <source>
        <dbReference type="Proteomes" id="UP000504844"/>
    </source>
</evidence>
<dbReference type="EMBL" id="CP054143">
    <property type="protein sequence ID" value="QKJ67103.1"/>
    <property type="molecule type" value="Genomic_DNA"/>
</dbReference>
<evidence type="ECO:0000313" key="2">
    <source>
        <dbReference type="EMBL" id="QKJ67103.1"/>
    </source>
</evidence>
<feature type="chain" id="PRO_5026986012" evidence="1">
    <location>
        <begin position="20"/>
        <end position="124"/>
    </location>
</feature>
<evidence type="ECO:0000256" key="1">
    <source>
        <dbReference type="SAM" id="SignalP"/>
    </source>
</evidence>
<dbReference type="AlphaFoldDB" id="A0A6M8SPD3"/>
<keyword evidence="3" id="KW-1185">Reference proteome</keyword>
<dbReference type="RefSeq" id="WP_173533606.1">
    <property type="nucleotide sequence ID" value="NZ_CP054143.1"/>
</dbReference>
<proteinExistence type="predicted"/>
<reference evidence="2 3" key="1">
    <citation type="submission" date="2020-05" db="EMBL/GenBank/DDBJ databases">
        <title>Complete genome sequence of Deefgea sp. D17.</title>
        <authorList>
            <person name="Bae J.-W."/>
            <person name="Han J.E."/>
        </authorList>
    </citation>
    <scope>NUCLEOTIDE SEQUENCE [LARGE SCALE GENOMIC DNA]</scope>
    <source>
        <strain evidence="2 3">D17</strain>
    </source>
</reference>